<dbReference type="PRINTS" id="PR00439">
    <property type="entry name" value="11SGLOBULIN"/>
</dbReference>
<comment type="caution">
    <text evidence="7">The sequence shown here is derived from an EMBL/GenBank/DDBJ whole genome shotgun (WGS) entry which is preliminary data.</text>
</comment>
<dbReference type="AlphaFoldDB" id="A0A388LWA3"/>
<evidence type="ECO:0000256" key="5">
    <source>
        <dbReference type="SAM" id="SignalP"/>
    </source>
</evidence>
<keyword evidence="5" id="KW-0732">Signal</keyword>
<dbReference type="InterPro" id="IPR014710">
    <property type="entry name" value="RmlC-like_jellyroll"/>
</dbReference>
<evidence type="ECO:0000256" key="3">
    <source>
        <dbReference type="ARBA" id="ARBA00023129"/>
    </source>
</evidence>
<evidence type="ECO:0000256" key="2">
    <source>
        <dbReference type="ARBA" id="ARBA00022761"/>
    </source>
</evidence>
<keyword evidence="4" id="KW-1015">Disulfide bond</keyword>
<dbReference type="InterPro" id="IPR006045">
    <property type="entry name" value="Cupin_1"/>
</dbReference>
<dbReference type="OrthoDB" id="2016041at2759"/>
<dbReference type="GO" id="GO:0045735">
    <property type="term" value="F:nutrient reservoir activity"/>
    <property type="evidence" value="ECO:0007669"/>
    <property type="project" value="UniProtKB-KW"/>
</dbReference>
<dbReference type="EMBL" id="BFEA01000571">
    <property type="protein sequence ID" value="GBG86586.1"/>
    <property type="molecule type" value="Genomic_DNA"/>
</dbReference>
<dbReference type="Pfam" id="PF00190">
    <property type="entry name" value="Cupin_1"/>
    <property type="match status" value="2"/>
</dbReference>
<feature type="domain" description="Cupin type-1" evidence="6">
    <location>
        <begin position="46"/>
        <end position="233"/>
    </location>
</feature>
<evidence type="ECO:0000259" key="6">
    <source>
        <dbReference type="SMART" id="SM00835"/>
    </source>
</evidence>
<feature type="domain" description="Cupin type-1" evidence="6">
    <location>
        <begin position="302"/>
        <end position="452"/>
    </location>
</feature>
<dbReference type="Gramene" id="GBG86586">
    <property type="protein sequence ID" value="GBG86586"/>
    <property type="gene ID" value="CBR_g41651"/>
</dbReference>
<dbReference type="PANTHER" id="PTHR31189:SF54">
    <property type="entry name" value="11S GLOBULIN SEED STORAGE PROTEIN 2-LIKE"/>
    <property type="match status" value="1"/>
</dbReference>
<dbReference type="SUPFAM" id="SSF51182">
    <property type="entry name" value="RmlC-like cupins"/>
    <property type="match status" value="1"/>
</dbReference>
<evidence type="ECO:0000313" key="7">
    <source>
        <dbReference type="EMBL" id="GBG86586.1"/>
    </source>
</evidence>
<dbReference type="SMART" id="SM00835">
    <property type="entry name" value="Cupin_1"/>
    <property type="match status" value="2"/>
</dbReference>
<comment type="similarity">
    <text evidence="1">Belongs to the 11S seed storage protein (globulins) family.</text>
</comment>
<dbReference type="InterPro" id="IPR011051">
    <property type="entry name" value="RmlC_Cupin_sf"/>
</dbReference>
<proteinExistence type="inferred from homology"/>
<organism evidence="7 8">
    <name type="scientific">Chara braunii</name>
    <name type="common">Braun's stonewort</name>
    <dbReference type="NCBI Taxonomy" id="69332"/>
    <lineage>
        <taxon>Eukaryota</taxon>
        <taxon>Viridiplantae</taxon>
        <taxon>Streptophyta</taxon>
        <taxon>Charophyceae</taxon>
        <taxon>Charales</taxon>
        <taxon>Characeae</taxon>
        <taxon>Chara</taxon>
    </lineage>
</organism>
<protein>
    <recommendedName>
        <fullName evidence="6">Cupin type-1 domain-containing protein</fullName>
    </recommendedName>
</protein>
<dbReference type="Proteomes" id="UP000265515">
    <property type="component" value="Unassembled WGS sequence"/>
</dbReference>
<dbReference type="InterPro" id="IPR006044">
    <property type="entry name" value="11S_seedstore_pln"/>
</dbReference>
<evidence type="ECO:0000313" key="8">
    <source>
        <dbReference type="Proteomes" id="UP000265515"/>
    </source>
</evidence>
<evidence type="ECO:0000256" key="1">
    <source>
        <dbReference type="ARBA" id="ARBA00007178"/>
    </source>
</evidence>
<gene>
    <name evidence="7" type="ORF">CBR_g41651</name>
</gene>
<accession>A0A388LWA3</accession>
<reference evidence="7 8" key="1">
    <citation type="journal article" date="2018" name="Cell">
        <title>The Chara Genome: Secondary Complexity and Implications for Plant Terrestrialization.</title>
        <authorList>
            <person name="Nishiyama T."/>
            <person name="Sakayama H."/>
            <person name="Vries J.D."/>
            <person name="Buschmann H."/>
            <person name="Saint-Marcoux D."/>
            <person name="Ullrich K.K."/>
            <person name="Haas F.B."/>
            <person name="Vanderstraeten L."/>
            <person name="Becker D."/>
            <person name="Lang D."/>
            <person name="Vosolsobe S."/>
            <person name="Rombauts S."/>
            <person name="Wilhelmsson P.K.I."/>
            <person name="Janitza P."/>
            <person name="Kern R."/>
            <person name="Heyl A."/>
            <person name="Rumpler F."/>
            <person name="Villalobos L.I.A.C."/>
            <person name="Clay J.M."/>
            <person name="Skokan R."/>
            <person name="Toyoda A."/>
            <person name="Suzuki Y."/>
            <person name="Kagoshima H."/>
            <person name="Schijlen E."/>
            <person name="Tajeshwar N."/>
            <person name="Catarino B."/>
            <person name="Hetherington A.J."/>
            <person name="Saltykova A."/>
            <person name="Bonnot C."/>
            <person name="Breuninger H."/>
            <person name="Symeonidi A."/>
            <person name="Radhakrishnan G.V."/>
            <person name="Van Nieuwerburgh F."/>
            <person name="Deforce D."/>
            <person name="Chang C."/>
            <person name="Karol K.G."/>
            <person name="Hedrich R."/>
            <person name="Ulvskov P."/>
            <person name="Glockner G."/>
            <person name="Delwiche C.F."/>
            <person name="Petrasek J."/>
            <person name="Van de Peer Y."/>
            <person name="Friml J."/>
            <person name="Beilby M."/>
            <person name="Dolan L."/>
            <person name="Kohara Y."/>
            <person name="Sugano S."/>
            <person name="Fujiyama A."/>
            <person name="Delaux P.-M."/>
            <person name="Quint M."/>
            <person name="TheiBen G."/>
            <person name="Hagemann M."/>
            <person name="Harholt J."/>
            <person name="Dunand C."/>
            <person name="Zachgo S."/>
            <person name="Langdale J."/>
            <person name="Maumus F."/>
            <person name="Straeten D.V.D."/>
            <person name="Gould S.B."/>
            <person name="Rensing S.A."/>
        </authorList>
    </citation>
    <scope>NUCLEOTIDE SEQUENCE [LARGE SCALE GENOMIC DNA]</scope>
    <source>
        <strain evidence="7 8">S276</strain>
    </source>
</reference>
<sequence length="475" mass="51315">MIMVIVVSLSTSAFASADGDGAAFESGYGASTGAQHHEGRKGFFEHGKPKEVVKSEGGSLSVWSEFKELEAEGRSFAAAHLKLEENGFLLPAYPAFPHVLYAIEGSSYVGLMAPLGVPATMTRISKGEVLSIPRGWVFWICNHRPEGQEAERFEEPRGVENASSQSSSRTFEAVVLSGDPEHVFKTQDRFPLADAPRKHGAEGEETEVGGSILHGFSKDVLAAVWDVDESDVDKLLSSQSGRVIAKISKQEHPGLWEEMVSKLWRLEVVDTFTSLAGRVLVHHHERHVEVAGAAALLGEFVYDLDHSSPVVSNAGGQMRAVNRKLLPALGKYGSDFAVAVVELKQSGMVAPGWCVNADEVVYVTKGSGRIQIANPDGTNGLDAHVQPGSLIVIPRLHASVKAASKNEGLEMISFTTSALPFWSDLAGHNSVLHNMPAVAVKEAFNIPEDVWEKFRSSSTARYSIILPAPEFAKHE</sequence>
<feature type="chain" id="PRO_5017253774" description="Cupin type-1 domain-containing protein" evidence="5">
    <location>
        <begin position="18"/>
        <end position="475"/>
    </location>
</feature>
<feature type="signal peptide" evidence="5">
    <location>
        <begin position="1"/>
        <end position="17"/>
    </location>
</feature>
<keyword evidence="8" id="KW-1185">Reference proteome</keyword>
<name>A0A388LWA3_CHABU</name>
<keyword evidence="3" id="KW-0708">Seed storage protein</keyword>
<dbReference type="PANTHER" id="PTHR31189">
    <property type="entry name" value="OS03G0336100 PROTEIN-RELATED"/>
    <property type="match status" value="1"/>
</dbReference>
<keyword evidence="2" id="KW-0758">Storage protein</keyword>
<dbReference type="STRING" id="69332.A0A388LWA3"/>
<dbReference type="InterPro" id="IPR050253">
    <property type="entry name" value="Seed_Storage-Functional"/>
</dbReference>
<dbReference type="Gene3D" id="2.60.120.10">
    <property type="entry name" value="Jelly Rolls"/>
    <property type="match status" value="2"/>
</dbReference>
<evidence type="ECO:0000256" key="4">
    <source>
        <dbReference type="ARBA" id="ARBA00023157"/>
    </source>
</evidence>